<dbReference type="GO" id="GO:0071949">
    <property type="term" value="F:FAD binding"/>
    <property type="evidence" value="ECO:0007669"/>
    <property type="project" value="InterPro"/>
</dbReference>
<organism evidence="5 6">
    <name type="scientific">Nocardia pseudobrasiliensis</name>
    <dbReference type="NCBI Taxonomy" id="45979"/>
    <lineage>
        <taxon>Bacteria</taxon>
        <taxon>Bacillati</taxon>
        <taxon>Actinomycetota</taxon>
        <taxon>Actinomycetes</taxon>
        <taxon>Mycobacteriales</taxon>
        <taxon>Nocardiaceae</taxon>
        <taxon>Nocardia</taxon>
    </lineage>
</organism>
<dbReference type="InterPro" id="IPR036188">
    <property type="entry name" value="FAD/NAD-bd_sf"/>
</dbReference>
<dbReference type="SUPFAM" id="SSF51905">
    <property type="entry name" value="FAD/NAD(P)-binding domain"/>
    <property type="match status" value="1"/>
</dbReference>
<dbReference type="STRING" id="1210086.GCA_001613105_04713"/>
<dbReference type="PANTHER" id="PTHR43004:SF19">
    <property type="entry name" value="BINDING MONOOXYGENASE, PUTATIVE (JCVI)-RELATED"/>
    <property type="match status" value="1"/>
</dbReference>
<proteinExistence type="predicted"/>
<dbReference type="Gene3D" id="3.40.30.120">
    <property type="match status" value="1"/>
</dbReference>
<evidence type="ECO:0000256" key="3">
    <source>
        <dbReference type="ARBA" id="ARBA00022827"/>
    </source>
</evidence>
<reference evidence="5 6" key="1">
    <citation type="submission" date="2018-07" db="EMBL/GenBank/DDBJ databases">
        <title>Genomic Encyclopedia of Type Strains, Phase IV (KMG-IV): sequencing the most valuable type-strain genomes for metagenomic binning, comparative biology and taxonomic classification.</title>
        <authorList>
            <person name="Goeker M."/>
        </authorList>
    </citation>
    <scope>NUCLEOTIDE SEQUENCE [LARGE SCALE GENOMIC DNA]</scope>
    <source>
        <strain evidence="5 6">DSM 44290</strain>
    </source>
</reference>
<accession>A0A370ICK2</accession>
<dbReference type="GO" id="GO:0016709">
    <property type="term" value="F:oxidoreductase activity, acting on paired donors, with incorporation or reduction of molecular oxygen, NAD(P)H as one donor, and incorporation of one atom of oxygen"/>
    <property type="evidence" value="ECO:0007669"/>
    <property type="project" value="UniProtKB-ARBA"/>
</dbReference>
<dbReference type="PANTHER" id="PTHR43004">
    <property type="entry name" value="TRK SYSTEM POTASSIUM UPTAKE PROTEIN"/>
    <property type="match status" value="1"/>
</dbReference>
<evidence type="ECO:0000313" key="6">
    <source>
        <dbReference type="Proteomes" id="UP000254869"/>
    </source>
</evidence>
<comment type="cofactor">
    <cofactor evidence="1">
        <name>FAD</name>
        <dbReference type="ChEBI" id="CHEBI:57692"/>
    </cofactor>
</comment>
<dbReference type="Gene3D" id="3.30.70.2450">
    <property type="match status" value="1"/>
</dbReference>
<name>A0A370ICK2_9NOCA</name>
<keyword evidence="6" id="KW-1185">Reference proteome</keyword>
<dbReference type="PRINTS" id="PR00420">
    <property type="entry name" value="RNGMNOXGNASE"/>
</dbReference>
<keyword evidence="2" id="KW-0285">Flavoprotein</keyword>
<protein>
    <submittedName>
        <fullName evidence="5">2-polyprenyl-6-methoxyphenol hydroxylase-like FAD-dependent oxidoreductase</fullName>
    </submittedName>
</protein>
<gene>
    <name evidence="5" type="ORF">DFR76_103205</name>
</gene>
<dbReference type="AlphaFoldDB" id="A0A370ICK2"/>
<comment type="caution">
    <text evidence="5">The sequence shown here is derived from an EMBL/GenBank/DDBJ whole genome shotgun (WGS) entry which is preliminary data.</text>
</comment>
<evidence type="ECO:0000313" key="5">
    <source>
        <dbReference type="EMBL" id="RDI67134.1"/>
    </source>
</evidence>
<dbReference type="Gene3D" id="3.50.50.60">
    <property type="entry name" value="FAD/NAD(P)-binding domain"/>
    <property type="match status" value="2"/>
</dbReference>
<evidence type="ECO:0000256" key="2">
    <source>
        <dbReference type="ARBA" id="ARBA00022630"/>
    </source>
</evidence>
<dbReference type="EMBL" id="QQBC01000003">
    <property type="protein sequence ID" value="RDI67134.1"/>
    <property type="molecule type" value="Genomic_DNA"/>
</dbReference>
<dbReference type="RefSeq" id="WP_068001457.1">
    <property type="nucleotide sequence ID" value="NZ_QQBC01000003.1"/>
</dbReference>
<feature type="domain" description="FAD-binding" evidence="4">
    <location>
        <begin position="5"/>
        <end position="352"/>
    </location>
</feature>
<dbReference type="Pfam" id="PF21274">
    <property type="entry name" value="Rng_hyd_C"/>
    <property type="match status" value="1"/>
</dbReference>
<dbReference type="Pfam" id="PF01494">
    <property type="entry name" value="FAD_binding_3"/>
    <property type="match status" value="1"/>
</dbReference>
<dbReference type="Proteomes" id="UP000254869">
    <property type="component" value="Unassembled WGS sequence"/>
</dbReference>
<sequence length="508" mass="55093">MSEIRTDVLISGGGPNGLLLASELALAGVRPIVLETHPGPGSEPKANGMVGQIPRVLDLRGIHPGRPEPLPFYIFSGLTMDFHALADNPMYAWMISQPELTALLADRVRGLDIDMRWGHTLADFAQDPDGVTATVSGPDGEYRIRARYLVGADGGKSMVRKRSGIGFPGFTSTDRISRAANVEIPDLVRLPTGGYELPGYGPVTWGHHWTERGMFVLAEFQPGRTMLATGEYDTEPIDENAPMTMAEFSASVNRVLGIDLEIRPPSWEGPHVMRRLVGQNTRTAERYRDRRVLLIGDAAHVHSAMGGPGLNLGMQDAMNLGWKLAAEVHGWAPANLLDTYESERRPLAERVMISSMAQGALMKPGPEVGALREVFGELLRIDPVIDHMAQLMSGADIRYATGCDHPLAGRLVPDFTVETTNGPRRIAELLRSGRPVLLDPHDRLGAELTGWSDRIDLVTTPAPQAPAAAILIRPDGYIAWATSESSADGLAEALTRWLGPARSLAVTE</sequence>
<evidence type="ECO:0000256" key="1">
    <source>
        <dbReference type="ARBA" id="ARBA00001974"/>
    </source>
</evidence>
<dbReference type="InterPro" id="IPR002938">
    <property type="entry name" value="FAD-bd"/>
</dbReference>
<dbReference type="InterPro" id="IPR050641">
    <property type="entry name" value="RIFMO-like"/>
</dbReference>
<evidence type="ECO:0000259" key="4">
    <source>
        <dbReference type="Pfam" id="PF01494"/>
    </source>
</evidence>
<keyword evidence="3" id="KW-0274">FAD</keyword>